<comment type="caution">
    <text evidence="2">The sequence shown here is derived from an EMBL/GenBank/DDBJ whole genome shotgun (WGS) entry which is preliminary data.</text>
</comment>
<accession>A0A2P5F9H0</accession>
<name>A0A2P5F9H0_TREOI</name>
<evidence type="ECO:0000313" key="2">
    <source>
        <dbReference type="EMBL" id="PON94404.1"/>
    </source>
</evidence>
<protein>
    <submittedName>
        <fullName evidence="2">Uncharacterized protein</fullName>
    </submittedName>
</protein>
<evidence type="ECO:0000256" key="1">
    <source>
        <dbReference type="SAM" id="MobiDB-lite"/>
    </source>
</evidence>
<feature type="compositionally biased region" description="Low complexity" evidence="1">
    <location>
        <begin position="122"/>
        <end position="131"/>
    </location>
</feature>
<organism evidence="2 3">
    <name type="scientific">Trema orientale</name>
    <name type="common">Charcoal tree</name>
    <name type="synonym">Celtis orientalis</name>
    <dbReference type="NCBI Taxonomy" id="63057"/>
    <lineage>
        <taxon>Eukaryota</taxon>
        <taxon>Viridiplantae</taxon>
        <taxon>Streptophyta</taxon>
        <taxon>Embryophyta</taxon>
        <taxon>Tracheophyta</taxon>
        <taxon>Spermatophyta</taxon>
        <taxon>Magnoliopsida</taxon>
        <taxon>eudicotyledons</taxon>
        <taxon>Gunneridae</taxon>
        <taxon>Pentapetalae</taxon>
        <taxon>rosids</taxon>
        <taxon>fabids</taxon>
        <taxon>Rosales</taxon>
        <taxon>Cannabaceae</taxon>
        <taxon>Trema</taxon>
    </lineage>
</organism>
<gene>
    <name evidence="2" type="ORF">TorRG33x02_098780</name>
</gene>
<dbReference type="EMBL" id="JXTC01000052">
    <property type="protein sequence ID" value="PON94404.1"/>
    <property type="molecule type" value="Genomic_DNA"/>
</dbReference>
<dbReference type="AlphaFoldDB" id="A0A2P5F9H0"/>
<sequence length="160" mass="15914">MTLTESKEGADLAKVANGVAKNSISVVVDWKEDDASAEAANGSKCGVSVEGEVVADRSSTVSLEEGIGSVEVANAWPKNVVSEEGTALSDSKEGADLTKVANGMAKNAASVVVDWKEDAASAEAANGAKGSVSAEGEVVADSSSTVSLDDGVGLVQVANA</sequence>
<feature type="region of interest" description="Disordered" evidence="1">
    <location>
        <begin position="122"/>
        <end position="146"/>
    </location>
</feature>
<dbReference type="InParanoid" id="A0A2P5F9H0"/>
<proteinExistence type="predicted"/>
<dbReference type="Proteomes" id="UP000237000">
    <property type="component" value="Unassembled WGS sequence"/>
</dbReference>
<evidence type="ECO:0000313" key="3">
    <source>
        <dbReference type="Proteomes" id="UP000237000"/>
    </source>
</evidence>
<keyword evidence="3" id="KW-1185">Reference proteome</keyword>
<dbReference type="OrthoDB" id="10454201at2759"/>
<reference evidence="3" key="1">
    <citation type="submission" date="2016-06" db="EMBL/GenBank/DDBJ databases">
        <title>Parallel loss of symbiosis genes in relatives of nitrogen-fixing non-legume Parasponia.</title>
        <authorList>
            <person name="Van Velzen R."/>
            <person name="Holmer R."/>
            <person name="Bu F."/>
            <person name="Rutten L."/>
            <person name="Van Zeijl A."/>
            <person name="Liu W."/>
            <person name="Santuari L."/>
            <person name="Cao Q."/>
            <person name="Sharma T."/>
            <person name="Shen D."/>
            <person name="Roswanjaya Y."/>
            <person name="Wardhani T."/>
            <person name="Kalhor M.S."/>
            <person name="Jansen J."/>
            <person name="Van den Hoogen J."/>
            <person name="Gungor B."/>
            <person name="Hartog M."/>
            <person name="Hontelez J."/>
            <person name="Verver J."/>
            <person name="Yang W.-C."/>
            <person name="Schijlen E."/>
            <person name="Repin R."/>
            <person name="Schilthuizen M."/>
            <person name="Schranz E."/>
            <person name="Heidstra R."/>
            <person name="Miyata K."/>
            <person name="Fedorova E."/>
            <person name="Kohlen W."/>
            <person name="Bisseling T."/>
            <person name="Smit S."/>
            <person name="Geurts R."/>
        </authorList>
    </citation>
    <scope>NUCLEOTIDE SEQUENCE [LARGE SCALE GENOMIC DNA]</scope>
    <source>
        <strain evidence="3">cv. RG33-2</strain>
    </source>
</reference>